<dbReference type="Pfam" id="PF02350">
    <property type="entry name" value="Epimerase_2"/>
    <property type="match status" value="1"/>
</dbReference>
<dbReference type="EMBL" id="QMIF01000002">
    <property type="protein sequence ID" value="TVM36143.1"/>
    <property type="molecule type" value="Genomic_DNA"/>
</dbReference>
<feature type="domain" description="UDP-N-acetylglucosamine 2-epimerase" evidence="5">
    <location>
        <begin position="23"/>
        <end position="369"/>
    </location>
</feature>
<dbReference type="NCBIfam" id="TIGR00236">
    <property type="entry name" value="wecB"/>
    <property type="match status" value="1"/>
</dbReference>
<dbReference type="Proteomes" id="UP000434052">
    <property type="component" value="Unassembled WGS sequence"/>
</dbReference>
<reference evidence="6 9" key="2">
    <citation type="submission" date="2019-04" db="EMBL/GenBank/DDBJ databases">
        <title>Isolation and culture of sulfate reducing bacteria from the cold seep of the South China Sea.</title>
        <authorList>
            <person name="Sun C."/>
            <person name="Liu R."/>
        </authorList>
    </citation>
    <scope>NUCLEOTIDE SEQUENCE [LARGE SCALE GENOMIC DNA]</scope>
    <source>
        <strain evidence="6 9">CS1</strain>
    </source>
</reference>
<dbReference type="CDD" id="cd03786">
    <property type="entry name" value="GTB_UDP-GlcNAc_2-Epimerase"/>
    <property type="match status" value="1"/>
</dbReference>
<proteinExistence type="inferred from homology"/>
<evidence type="ECO:0000256" key="3">
    <source>
        <dbReference type="ARBA" id="ARBA00038858"/>
    </source>
</evidence>
<evidence type="ECO:0000313" key="8">
    <source>
        <dbReference type="Proteomes" id="UP000434052"/>
    </source>
</evidence>
<keyword evidence="9" id="KW-1185">Reference proteome</keyword>
<accession>A0A6P1ZKM9</accession>
<evidence type="ECO:0000313" key="9">
    <source>
        <dbReference type="Proteomes" id="UP000503251"/>
    </source>
</evidence>
<dbReference type="PANTHER" id="PTHR43174:SF2">
    <property type="entry name" value="UDP-N-ACETYLGLUCOSAMINE 2-EPIMERASE"/>
    <property type="match status" value="1"/>
</dbReference>
<evidence type="ECO:0000313" key="7">
    <source>
        <dbReference type="EMBL" id="TVM36143.1"/>
    </source>
</evidence>
<dbReference type="AlphaFoldDB" id="A0A6P1ZKM9"/>
<organism evidence="7 8">
    <name type="scientific">Oceanidesulfovibrio marinus</name>
    <dbReference type="NCBI Taxonomy" id="370038"/>
    <lineage>
        <taxon>Bacteria</taxon>
        <taxon>Pseudomonadati</taxon>
        <taxon>Thermodesulfobacteriota</taxon>
        <taxon>Desulfovibrionia</taxon>
        <taxon>Desulfovibrionales</taxon>
        <taxon>Desulfovibrionaceae</taxon>
        <taxon>Oceanidesulfovibrio</taxon>
    </lineage>
</organism>
<evidence type="ECO:0000313" key="6">
    <source>
        <dbReference type="EMBL" id="QJT11330.1"/>
    </source>
</evidence>
<dbReference type="Proteomes" id="UP000503251">
    <property type="component" value="Chromosome"/>
</dbReference>
<dbReference type="InterPro" id="IPR029767">
    <property type="entry name" value="WecB-like"/>
</dbReference>
<evidence type="ECO:0000259" key="5">
    <source>
        <dbReference type="Pfam" id="PF02350"/>
    </source>
</evidence>
<dbReference type="InterPro" id="IPR003331">
    <property type="entry name" value="UDP_GlcNAc_Epimerase_2_dom"/>
</dbReference>
<name>A0A6P1ZKM9_9BACT</name>
<dbReference type="GO" id="GO:0008761">
    <property type="term" value="F:UDP-N-acetylglucosamine 2-epimerase activity"/>
    <property type="evidence" value="ECO:0007669"/>
    <property type="project" value="UniProtKB-EC"/>
</dbReference>
<evidence type="ECO:0000256" key="4">
    <source>
        <dbReference type="RuleBase" id="RU003513"/>
    </source>
</evidence>
<dbReference type="OrthoDB" id="9803238at2"/>
<dbReference type="Gene3D" id="3.40.50.2000">
    <property type="entry name" value="Glycogen Phosphorylase B"/>
    <property type="match status" value="2"/>
</dbReference>
<comment type="similarity">
    <text evidence="2 4">Belongs to the UDP-N-acetylglucosamine 2-epimerase family.</text>
</comment>
<dbReference type="EC" id="5.1.3.14" evidence="3"/>
<dbReference type="PANTHER" id="PTHR43174">
    <property type="entry name" value="UDP-N-ACETYLGLUCOSAMINE 2-EPIMERASE"/>
    <property type="match status" value="1"/>
</dbReference>
<reference evidence="7 8" key="1">
    <citation type="submission" date="2018-06" db="EMBL/GenBank/DDBJ databases">
        <title>Complete genome of Desulfovibrio marinus P48SEP.</title>
        <authorList>
            <person name="Crispim J.S."/>
            <person name="Vidigal P.M.P."/>
            <person name="Silva L.C.F."/>
            <person name="Araujo L.C."/>
            <person name="Laguardia C.N."/>
            <person name="Dias R.S."/>
            <person name="Sousa M.P."/>
            <person name="Paula S.O."/>
            <person name="Silva C."/>
        </authorList>
    </citation>
    <scope>NUCLEOTIDE SEQUENCE [LARGE SCALE GENOMIC DNA]</scope>
    <source>
        <strain evidence="7 8">P48SEP</strain>
    </source>
</reference>
<sequence>MTNICLFAGTRPEVIKLAPVFRMLRADDSFSAHLILTGQHTDILEQAMRDMELEADANLHLMTTNQTLNSLTAKLLSAVDVVLENETPDWVLVQGDTTTAMTCAMAAFHRQIRVGHVEAGLRSYNRFAPYPEEVNRRIISTMADLHCAPTEEARSALLSEGVPDNNVIVSGNTVVDALSWMSEQLKSGDTGLPIPFRTALEAGRRVILVTSHRREAFGQGLKNICQALRILAQTHDDIHVLYPTHPNPNVLGPVQEMLGGVDRISLIDPVGYREMIAMMLSSHLLLTDSGGVQEEGLSLDKPVLVMREVTERPEGIAAGGAKLVGVDCDRIVNGVGELLTDENLYRRMAEAKNPYGDGRASERIIEAIKSFHA</sequence>
<keyword evidence="1 4" id="KW-0413">Isomerase</keyword>
<evidence type="ECO:0000256" key="2">
    <source>
        <dbReference type="ARBA" id="ARBA00038209"/>
    </source>
</evidence>
<dbReference type="EMBL" id="CP039543">
    <property type="protein sequence ID" value="QJT11330.1"/>
    <property type="molecule type" value="Genomic_DNA"/>
</dbReference>
<gene>
    <name evidence="7" type="ORF">DQK91_05400</name>
    <name evidence="6" type="ORF">E8L03_13035</name>
</gene>
<protein>
    <recommendedName>
        <fullName evidence="3">UDP-N-acetylglucosamine 2-epimerase (non-hydrolyzing)</fullName>
        <ecNumber evidence="3">5.1.3.14</ecNumber>
    </recommendedName>
</protein>
<dbReference type="SUPFAM" id="SSF53756">
    <property type="entry name" value="UDP-Glycosyltransferase/glycogen phosphorylase"/>
    <property type="match status" value="1"/>
</dbReference>
<evidence type="ECO:0000256" key="1">
    <source>
        <dbReference type="ARBA" id="ARBA00023235"/>
    </source>
</evidence>